<dbReference type="eggNOG" id="COG0666">
    <property type="taxonomic scope" value="Bacteria"/>
</dbReference>
<comment type="caution">
    <text evidence="4">The sequence shown here is derived from an EMBL/GenBank/DDBJ whole genome shotgun (WGS) entry which is preliminary data.</text>
</comment>
<dbReference type="InterPro" id="IPR002110">
    <property type="entry name" value="Ankyrin_rpt"/>
</dbReference>
<dbReference type="Pfam" id="PF12796">
    <property type="entry name" value="Ank_2"/>
    <property type="match status" value="7"/>
</dbReference>
<evidence type="ECO:0000313" key="4">
    <source>
        <dbReference type="EMBL" id="ERN42499.1"/>
    </source>
</evidence>
<dbReference type="PANTHER" id="PTHR24198:SF165">
    <property type="entry name" value="ANKYRIN REPEAT-CONTAINING PROTEIN-RELATED"/>
    <property type="match status" value="1"/>
</dbReference>
<sequence>MTSNTENLSATIAKLASTHSSKQLFAEQLGDLVKAVAHAAVGEAPTAEMQRETEAVFSVLDEAARSGRDEVFGELLTAERQTRHANEPTLLMAAIAGGRSDVARALIAAEADINIRIERIFPFDALQLAADRADCDLVGVLLAAGADPNWNDPDLRPLAKAVARNDVELVRVLLAGGAKVGQASLADAARQDVAIVQLLLDAGCEVDATDLMGDTALIVACAHGRADVAGVLLAAGADPNYCNERQGSCPLGAALQSPNVLAVLNDRGLGTQAPAELLDRVAEIVRALAANGADLSLRDARGRTALMQAAEQGYTAVVVALLDCHPDINAVEDPSQGLLPEIARGMETAIASQSEGKTALLLAAENGHDNIVVALLAAGADVIATDARGRTALDVAIQQGYGAIAQMLKQSGAVLPAVENLAEAALLGAVKQGNLDELQAALAAGADPNASEQQTRDRNPRHKTALMFAAESDRVATVRMLLEAGADVNLSDCPVRKQGRTPLMYAAIANAPEVLNLLLAAGAEVDARDKRGQTALFFAVQEECLDAAKVLLKGGADPHQKGWDGSPCSIAAYAGPDIADAIAAADPGEEGTTSEAAQAEMLVSAAFDGNVELVNKLIAEGADANAREHDDGWTALMLAAARDAIECVRALLDAGADPNASCHSGQTAISEAAYWGHVEVVEVLLAAGANVNAADNEDGWTPLMKTLVFGNADIARLLLAAGANPNLRDSEGRTALRLALDDDRSEIASVLRSAGASQ</sequence>
<name>U5DPG8_9CHRO</name>
<dbReference type="PROSITE" id="PS50088">
    <property type="entry name" value="ANK_REPEAT"/>
    <property type="match status" value="9"/>
</dbReference>
<dbReference type="PANTHER" id="PTHR24198">
    <property type="entry name" value="ANKYRIN REPEAT AND PROTEIN KINASE DOMAIN-CONTAINING PROTEIN"/>
    <property type="match status" value="1"/>
</dbReference>
<dbReference type="OrthoDB" id="9772065at2"/>
<dbReference type="InterPro" id="IPR036770">
    <property type="entry name" value="Ankyrin_rpt-contain_sf"/>
</dbReference>
<organism evidence="4 5">
    <name type="scientific">Rubidibacter lacunae KORDI 51-2</name>
    <dbReference type="NCBI Taxonomy" id="582515"/>
    <lineage>
        <taxon>Bacteria</taxon>
        <taxon>Bacillati</taxon>
        <taxon>Cyanobacteriota</taxon>
        <taxon>Cyanophyceae</taxon>
        <taxon>Oscillatoriophycideae</taxon>
        <taxon>Chroococcales</taxon>
        <taxon>Aphanothecaceae</taxon>
        <taxon>Rubidibacter</taxon>
    </lineage>
</organism>
<evidence type="ECO:0000256" key="3">
    <source>
        <dbReference type="PROSITE-ProRule" id="PRU00023"/>
    </source>
</evidence>
<dbReference type="InParanoid" id="U5DPG8"/>
<keyword evidence="1" id="KW-0677">Repeat</keyword>
<dbReference type="PRINTS" id="PR01415">
    <property type="entry name" value="ANKYRIN"/>
</dbReference>
<dbReference type="Proteomes" id="UP000016960">
    <property type="component" value="Unassembled WGS sequence"/>
</dbReference>
<dbReference type="STRING" id="582515.KR51_00008140"/>
<proteinExistence type="predicted"/>
<dbReference type="PROSITE" id="PS50297">
    <property type="entry name" value="ANK_REP_REGION"/>
    <property type="match status" value="8"/>
</dbReference>
<reference evidence="4 5" key="1">
    <citation type="submission" date="2013-05" db="EMBL/GenBank/DDBJ databases">
        <title>Draft genome sequence of Rubidibacter lacunae KORDI 51-2.</title>
        <authorList>
            <person name="Choi D.H."/>
            <person name="Noh J.H."/>
            <person name="Kwon K.-K."/>
            <person name="Lee J.-H."/>
            <person name="Ryu J.-Y."/>
        </authorList>
    </citation>
    <scope>NUCLEOTIDE SEQUENCE [LARGE SCALE GENOMIC DNA]</scope>
    <source>
        <strain evidence="4 5">KORDI 51-2</strain>
    </source>
</reference>
<feature type="repeat" description="ANK" evidence="3">
    <location>
        <begin position="531"/>
        <end position="563"/>
    </location>
</feature>
<dbReference type="SUPFAM" id="SSF48403">
    <property type="entry name" value="Ankyrin repeat"/>
    <property type="match status" value="3"/>
</dbReference>
<feature type="repeat" description="ANK" evidence="3">
    <location>
        <begin position="355"/>
        <end position="387"/>
    </location>
</feature>
<keyword evidence="5" id="KW-1185">Reference proteome</keyword>
<dbReference type="RefSeq" id="WP_022604937.1">
    <property type="nucleotide sequence ID" value="NZ_ASSJ01000017.1"/>
</dbReference>
<evidence type="ECO:0000313" key="5">
    <source>
        <dbReference type="Proteomes" id="UP000016960"/>
    </source>
</evidence>
<feature type="repeat" description="ANK" evidence="3">
    <location>
        <begin position="664"/>
        <end position="696"/>
    </location>
</feature>
<feature type="repeat" description="ANK" evidence="3">
    <location>
        <begin position="212"/>
        <end position="244"/>
    </location>
</feature>
<keyword evidence="2 3" id="KW-0040">ANK repeat</keyword>
<evidence type="ECO:0000256" key="2">
    <source>
        <dbReference type="ARBA" id="ARBA00023043"/>
    </source>
</evidence>
<feature type="repeat" description="ANK" evidence="3">
    <location>
        <begin position="498"/>
        <end position="530"/>
    </location>
</feature>
<dbReference type="EMBL" id="ASSJ01000017">
    <property type="protein sequence ID" value="ERN42499.1"/>
    <property type="molecule type" value="Genomic_DNA"/>
</dbReference>
<feature type="repeat" description="ANK" evidence="3">
    <location>
        <begin position="461"/>
        <end position="493"/>
    </location>
</feature>
<dbReference type="Gene3D" id="1.25.40.20">
    <property type="entry name" value="Ankyrin repeat-containing domain"/>
    <property type="match status" value="5"/>
</dbReference>
<gene>
    <name evidence="4" type="ORF">KR51_00008140</name>
</gene>
<feature type="repeat" description="ANK" evidence="3">
    <location>
        <begin position="301"/>
        <end position="333"/>
    </location>
</feature>
<feature type="repeat" description="ANK" evidence="3">
    <location>
        <begin position="698"/>
        <end position="730"/>
    </location>
</feature>
<dbReference type="SMART" id="SM00248">
    <property type="entry name" value="ANK"/>
    <property type="match status" value="15"/>
</dbReference>
<protein>
    <submittedName>
        <fullName evidence="4">Ankyrin repeat-containing protein</fullName>
    </submittedName>
</protein>
<dbReference type="AlphaFoldDB" id="U5DPG8"/>
<feature type="repeat" description="ANK" evidence="3">
    <location>
        <begin position="631"/>
        <end position="663"/>
    </location>
</feature>
<evidence type="ECO:0000256" key="1">
    <source>
        <dbReference type="ARBA" id="ARBA00022737"/>
    </source>
</evidence>
<accession>U5DPG8</accession>
<dbReference type="Pfam" id="PF00023">
    <property type="entry name" value="Ank"/>
    <property type="match status" value="1"/>
</dbReference>